<evidence type="ECO:0000313" key="2">
    <source>
        <dbReference type="Proteomes" id="UP000789702"/>
    </source>
</evidence>
<gene>
    <name evidence="1" type="ORF">DHETER_LOCUS14921</name>
</gene>
<dbReference type="EMBL" id="CAJVPU010048415">
    <property type="protein sequence ID" value="CAG8755575.1"/>
    <property type="molecule type" value="Genomic_DNA"/>
</dbReference>
<protein>
    <submittedName>
        <fullName evidence="1">7872_t:CDS:1</fullName>
    </submittedName>
</protein>
<organism evidence="1 2">
    <name type="scientific">Dentiscutata heterogama</name>
    <dbReference type="NCBI Taxonomy" id="1316150"/>
    <lineage>
        <taxon>Eukaryota</taxon>
        <taxon>Fungi</taxon>
        <taxon>Fungi incertae sedis</taxon>
        <taxon>Mucoromycota</taxon>
        <taxon>Glomeromycotina</taxon>
        <taxon>Glomeromycetes</taxon>
        <taxon>Diversisporales</taxon>
        <taxon>Gigasporaceae</taxon>
        <taxon>Dentiscutata</taxon>
    </lineage>
</organism>
<sequence length="186" mass="20090">FSTHPSLSVQSSSITQNLSPKSVQHNTMRMLPRSPNPTIPDSNSQSSIYGNQSQTVNSTNLNQTQATAQIGQFSKINSKDHLISNTTITGFSQSSTQSTISTELSSTASIHNTVLDPYKQSPQTANDATSLTSIKPNSLIGHLDSMQRITSQENTNDSSILPTIENQNSYTSNIQMAVEPRNSSST</sequence>
<feature type="non-terminal residue" evidence="1">
    <location>
        <position position="1"/>
    </location>
</feature>
<evidence type="ECO:0000313" key="1">
    <source>
        <dbReference type="EMBL" id="CAG8755575.1"/>
    </source>
</evidence>
<feature type="non-terminal residue" evidence="1">
    <location>
        <position position="186"/>
    </location>
</feature>
<accession>A0ACA9QQ69</accession>
<dbReference type="Proteomes" id="UP000789702">
    <property type="component" value="Unassembled WGS sequence"/>
</dbReference>
<name>A0ACA9QQ69_9GLOM</name>
<comment type="caution">
    <text evidence="1">The sequence shown here is derived from an EMBL/GenBank/DDBJ whole genome shotgun (WGS) entry which is preliminary data.</text>
</comment>
<reference evidence="1" key="1">
    <citation type="submission" date="2021-06" db="EMBL/GenBank/DDBJ databases">
        <authorList>
            <person name="Kallberg Y."/>
            <person name="Tangrot J."/>
            <person name="Rosling A."/>
        </authorList>
    </citation>
    <scope>NUCLEOTIDE SEQUENCE</scope>
    <source>
        <strain evidence="1">IL203A</strain>
    </source>
</reference>
<keyword evidence="2" id="KW-1185">Reference proteome</keyword>
<proteinExistence type="predicted"/>